<keyword evidence="4" id="KW-1185">Reference proteome</keyword>
<gene>
    <name evidence="3" type="ORF">WG950_09535</name>
</gene>
<organism evidence="3 4">
    <name type="scientific">Polaribacter marinaquae</name>
    <dbReference type="NCBI Taxonomy" id="1642819"/>
    <lineage>
        <taxon>Bacteria</taxon>
        <taxon>Pseudomonadati</taxon>
        <taxon>Bacteroidota</taxon>
        <taxon>Flavobacteriia</taxon>
        <taxon>Flavobacteriales</taxon>
        <taxon>Flavobacteriaceae</taxon>
    </lineage>
</organism>
<reference evidence="3 4" key="1">
    <citation type="submission" date="2024-03" db="EMBL/GenBank/DDBJ databases">
        <authorList>
            <person name="Cao K."/>
        </authorList>
    </citation>
    <scope>NUCLEOTIDE SEQUENCE [LARGE SCALE GENOMIC DNA]</scope>
    <source>
        <strain evidence="3 4">MCCC 1K00696</strain>
    </source>
</reference>
<name>A0ABZ2TSC8_9FLAO</name>
<keyword evidence="1" id="KW-0732">Signal</keyword>
<sequence>MKKITFLIFFLLTLSTTAQSDFKSFLKLSGPIKRWVLFHPFKAKTSLKISKETNKVADSIRKTNLLDKDAAGGQVDAFRHAYWMARLRQEIGERAARSLGKAHEKENYITYKKLKLEDGVVPDEISTDMDLHNNEEGLKLITKGSTVSKRSLIYRIVNAIYNGKMKIIKKDANGNFLTCNQKIISKESLKGKWKNNKCLVPSNSKKSRK</sequence>
<protein>
    <recommendedName>
        <fullName evidence="2">DUF6973 domain-containing protein</fullName>
    </recommendedName>
</protein>
<dbReference type="Pfam" id="PF22322">
    <property type="entry name" value="DUF6973"/>
    <property type="match status" value="1"/>
</dbReference>
<dbReference type="Proteomes" id="UP001491088">
    <property type="component" value="Chromosome"/>
</dbReference>
<dbReference type="InterPro" id="IPR054246">
    <property type="entry name" value="DUF6973"/>
</dbReference>
<feature type="domain" description="DUF6973" evidence="2">
    <location>
        <begin position="34"/>
        <end position="164"/>
    </location>
</feature>
<accession>A0ABZ2TSC8</accession>
<feature type="chain" id="PRO_5045820909" description="DUF6973 domain-containing protein" evidence="1">
    <location>
        <begin position="21"/>
        <end position="209"/>
    </location>
</feature>
<proteinExistence type="predicted"/>
<evidence type="ECO:0000313" key="4">
    <source>
        <dbReference type="Proteomes" id="UP001491088"/>
    </source>
</evidence>
<feature type="signal peptide" evidence="1">
    <location>
        <begin position="1"/>
        <end position="20"/>
    </location>
</feature>
<evidence type="ECO:0000256" key="1">
    <source>
        <dbReference type="SAM" id="SignalP"/>
    </source>
</evidence>
<dbReference type="EMBL" id="CP150496">
    <property type="protein sequence ID" value="WYW54769.1"/>
    <property type="molecule type" value="Genomic_DNA"/>
</dbReference>
<evidence type="ECO:0000259" key="2">
    <source>
        <dbReference type="Pfam" id="PF22322"/>
    </source>
</evidence>
<evidence type="ECO:0000313" key="3">
    <source>
        <dbReference type="EMBL" id="WYW54769.1"/>
    </source>
</evidence>
<dbReference type="RefSeq" id="WP_340931936.1">
    <property type="nucleotide sequence ID" value="NZ_CP150496.1"/>
</dbReference>